<reference evidence="2" key="1">
    <citation type="journal article" date="2023" name="Mol. Biol. Evol.">
        <title>Third-Generation Sequencing Reveals the Adaptive Role of the Epigenome in Three Deep-Sea Polychaetes.</title>
        <authorList>
            <person name="Perez M."/>
            <person name="Aroh O."/>
            <person name="Sun Y."/>
            <person name="Lan Y."/>
            <person name="Juniper S.K."/>
            <person name="Young C.R."/>
            <person name="Angers B."/>
            <person name="Qian P.Y."/>
        </authorList>
    </citation>
    <scope>NUCLEOTIDE SEQUENCE</scope>
    <source>
        <strain evidence="2">P08H-3</strain>
    </source>
</reference>
<feature type="domain" description="F5/8 type C" evidence="1">
    <location>
        <begin position="114"/>
        <end position="212"/>
    </location>
</feature>
<sequence length="212" mass="23694">MAGLYTELRCSICFTAVASFLFAGEKHVVAGHCIYSTMTGYMYPYGAVTESYIIENFYGDCELLCFSNAICVAANVRILSNGSTVCEFRTVPSDGYAFHLALPELNSKLIVKTSSEYFPTLMNIALPAAGATCEVGTWASENFICAKAMDEDIMTDWAADKDSLENELWIQLNLQNETVVFRVDLMQRKYIKAKVRAVLIKFSDDSQQTVRW</sequence>
<evidence type="ECO:0000313" key="2">
    <source>
        <dbReference type="EMBL" id="KAK2143577.1"/>
    </source>
</evidence>
<dbReference type="EMBL" id="JAODUP010000830">
    <property type="protein sequence ID" value="KAK2143577.1"/>
    <property type="molecule type" value="Genomic_DNA"/>
</dbReference>
<dbReference type="Gene3D" id="2.60.120.260">
    <property type="entry name" value="Galactose-binding domain-like"/>
    <property type="match status" value="1"/>
</dbReference>
<accession>A0AAD9IZ46</accession>
<evidence type="ECO:0000259" key="1">
    <source>
        <dbReference type="PROSITE" id="PS50022"/>
    </source>
</evidence>
<organism evidence="2 3">
    <name type="scientific">Paralvinella palmiformis</name>
    <dbReference type="NCBI Taxonomy" id="53620"/>
    <lineage>
        <taxon>Eukaryota</taxon>
        <taxon>Metazoa</taxon>
        <taxon>Spiralia</taxon>
        <taxon>Lophotrochozoa</taxon>
        <taxon>Annelida</taxon>
        <taxon>Polychaeta</taxon>
        <taxon>Sedentaria</taxon>
        <taxon>Canalipalpata</taxon>
        <taxon>Terebellida</taxon>
        <taxon>Terebelliformia</taxon>
        <taxon>Alvinellidae</taxon>
        <taxon>Paralvinella</taxon>
    </lineage>
</organism>
<gene>
    <name evidence="2" type="ORF">LSH36_830g00004</name>
</gene>
<dbReference type="InterPro" id="IPR008979">
    <property type="entry name" value="Galactose-bd-like_sf"/>
</dbReference>
<comment type="caution">
    <text evidence="2">The sequence shown here is derived from an EMBL/GenBank/DDBJ whole genome shotgun (WGS) entry which is preliminary data.</text>
</comment>
<dbReference type="SUPFAM" id="SSF49785">
    <property type="entry name" value="Galactose-binding domain-like"/>
    <property type="match status" value="1"/>
</dbReference>
<dbReference type="InterPro" id="IPR000421">
    <property type="entry name" value="FA58C"/>
</dbReference>
<keyword evidence="3" id="KW-1185">Reference proteome</keyword>
<name>A0AAD9IZ46_9ANNE</name>
<dbReference type="PROSITE" id="PS50022">
    <property type="entry name" value="FA58C_3"/>
    <property type="match status" value="1"/>
</dbReference>
<protein>
    <recommendedName>
        <fullName evidence="1">F5/8 type C domain-containing protein</fullName>
    </recommendedName>
</protein>
<dbReference type="Proteomes" id="UP001208570">
    <property type="component" value="Unassembled WGS sequence"/>
</dbReference>
<proteinExistence type="predicted"/>
<dbReference type="AlphaFoldDB" id="A0AAD9IZ46"/>
<evidence type="ECO:0000313" key="3">
    <source>
        <dbReference type="Proteomes" id="UP001208570"/>
    </source>
</evidence>